<organism evidence="1 2">
    <name type="scientific">Rhodocytophaga aerolata</name>
    <dbReference type="NCBI Taxonomy" id="455078"/>
    <lineage>
        <taxon>Bacteria</taxon>
        <taxon>Pseudomonadati</taxon>
        <taxon>Bacteroidota</taxon>
        <taxon>Cytophagia</taxon>
        <taxon>Cytophagales</taxon>
        <taxon>Rhodocytophagaceae</taxon>
        <taxon>Rhodocytophaga</taxon>
    </lineage>
</organism>
<protein>
    <recommendedName>
        <fullName evidence="3">Immunity protein 52 domain-containing protein</fullName>
    </recommendedName>
</protein>
<reference evidence="1" key="1">
    <citation type="submission" date="2023-07" db="EMBL/GenBank/DDBJ databases">
        <title>The genome sequence of Rhodocytophaga aerolata KACC 12507.</title>
        <authorList>
            <person name="Zhang X."/>
        </authorList>
    </citation>
    <scope>NUCLEOTIDE SEQUENCE</scope>
    <source>
        <strain evidence="1">KACC 12507</strain>
    </source>
</reference>
<keyword evidence="2" id="KW-1185">Reference proteome</keyword>
<dbReference type="EMBL" id="JAUKPO010000037">
    <property type="protein sequence ID" value="MDO1450837.1"/>
    <property type="molecule type" value="Genomic_DNA"/>
</dbReference>
<gene>
    <name evidence="1" type="ORF">Q0590_31475</name>
</gene>
<dbReference type="RefSeq" id="WP_302041636.1">
    <property type="nucleotide sequence ID" value="NZ_JAUKPO010000037.1"/>
</dbReference>
<evidence type="ECO:0008006" key="3">
    <source>
        <dbReference type="Google" id="ProtNLM"/>
    </source>
</evidence>
<comment type="caution">
    <text evidence="1">The sequence shown here is derived from an EMBL/GenBank/DDBJ whole genome shotgun (WGS) entry which is preliminary data.</text>
</comment>
<evidence type="ECO:0000313" key="2">
    <source>
        <dbReference type="Proteomes" id="UP001168528"/>
    </source>
</evidence>
<dbReference type="Proteomes" id="UP001168528">
    <property type="component" value="Unassembled WGS sequence"/>
</dbReference>
<evidence type="ECO:0000313" key="1">
    <source>
        <dbReference type="EMBL" id="MDO1450837.1"/>
    </source>
</evidence>
<proteinExistence type="predicted"/>
<name>A0ABT8RJB7_9BACT</name>
<sequence>MNSFIIDNVLNIEVDRNKYVNETNALISLVHGLILIYNSIRPHELKIQPASERSNVYIWGAHEHIPEELYNTLPSLFYWFSISIMNYARLAGFIVGKETGKISQADLSISLTDIETKKAHNNIKETCNEYIKSIVELNEVDIWRNKVAAHFALTFPHKDNLPTMLSSILYPVAFDNGRFRTGTTIMTMSDPNSSHESNIPLWSVTELFEALKERFWPSLTFNS</sequence>
<accession>A0ABT8RJB7</accession>